<organism evidence="1">
    <name type="scientific">marine sediment metagenome</name>
    <dbReference type="NCBI Taxonomy" id="412755"/>
    <lineage>
        <taxon>unclassified sequences</taxon>
        <taxon>metagenomes</taxon>
        <taxon>ecological metagenomes</taxon>
    </lineage>
</organism>
<reference evidence="1" key="1">
    <citation type="journal article" date="2015" name="Nature">
        <title>Complex archaea that bridge the gap between prokaryotes and eukaryotes.</title>
        <authorList>
            <person name="Spang A."/>
            <person name="Saw J.H."/>
            <person name="Jorgensen S.L."/>
            <person name="Zaremba-Niedzwiedzka K."/>
            <person name="Martijn J."/>
            <person name="Lind A.E."/>
            <person name="van Eijk R."/>
            <person name="Schleper C."/>
            <person name="Guy L."/>
            <person name="Ettema T.J."/>
        </authorList>
    </citation>
    <scope>NUCLEOTIDE SEQUENCE</scope>
</reference>
<accession>A0A0F9MPY5</accession>
<dbReference type="AlphaFoldDB" id="A0A0F9MPY5"/>
<dbReference type="EMBL" id="LAZR01008433">
    <property type="protein sequence ID" value="KKM78800.1"/>
    <property type="molecule type" value="Genomic_DNA"/>
</dbReference>
<protein>
    <submittedName>
        <fullName evidence="1">Uncharacterized protein</fullName>
    </submittedName>
</protein>
<evidence type="ECO:0000313" key="1">
    <source>
        <dbReference type="EMBL" id="KKM78800.1"/>
    </source>
</evidence>
<comment type="caution">
    <text evidence="1">The sequence shown here is derived from an EMBL/GenBank/DDBJ whole genome shotgun (WGS) entry which is preliminary data.</text>
</comment>
<gene>
    <name evidence="1" type="ORF">LCGC14_1356370</name>
</gene>
<name>A0A0F9MPY5_9ZZZZ</name>
<proteinExistence type="predicted"/>
<sequence>MYRPIMVIKPLDIRTVRNLPKLKRILLAYEGGERAADIAERESTLDSPVSIKMLYSWLAKAREMRERGAIDTATQ</sequence>